<gene>
    <name evidence="15" type="ORF">HDF23_005200</name>
</gene>
<dbReference type="SUPFAM" id="SSF49464">
    <property type="entry name" value="Carboxypeptidase regulatory domain-like"/>
    <property type="match status" value="1"/>
</dbReference>
<proteinExistence type="inferred from homology"/>
<reference evidence="15 16" key="1">
    <citation type="submission" date="2020-08" db="EMBL/GenBank/DDBJ databases">
        <title>Genomic Encyclopedia of Type Strains, Phase IV (KMG-V): Genome sequencing to study the core and pangenomes of soil and plant-associated prokaryotes.</title>
        <authorList>
            <person name="Whitman W."/>
        </authorList>
    </citation>
    <scope>NUCLEOTIDE SEQUENCE [LARGE SCALE GENOMIC DNA]</scope>
    <source>
        <strain evidence="15 16">ANJLi2</strain>
    </source>
</reference>
<keyword evidence="10 12" id="KW-0472">Membrane</keyword>
<accession>A0ABR6PTV4</accession>
<dbReference type="InterPro" id="IPR012910">
    <property type="entry name" value="Plug_dom"/>
</dbReference>
<keyword evidence="11" id="KW-0998">Cell outer membrane</keyword>
<keyword evidence="16" id="KW-1185">Reference proteome</keyword>
<evidence type="ECO:0000259" key="13">
    <source>
        <dbReference type="Pfam" id="PF00593"/>
    </source>
</evidence>
<evidence type="ECO:0000256" key="2">
    <source>
        <dbReference type="ARBA" id="ARBA00022448"/>
    </source>
</evidence>
<evidence type="ECO:0000256" key="12">
    <source>
        <dbReference type="RuleBase" id="RU003357"/>
    </source>
</evidence>
<protein>
    <recommendedName>
        <fullName evidence="17">TonB-dependent Receptor Plug Domain</fullName>
    </recommendedName>
</protein>
<evidence type="ECO:0000256" key="7">
    <source>
        <dbReference type="ARBA" id="ARBA00023004"/>
    </source>
</evidence>
<evidence type="ECO:0000313" key="16">
    <source>
        <dbReference type="Proteomes" id="UP000541583"/>
    </source>
</evidence>
<evidence type="ECO:0000256" key="5">
    <source>
        <dbReference type="ARBA" id="ARBA00022692"/>
    </source>
</evidence>
<evidence type="ECO:0000313" key="15">
    <source>
        <dbReference type="EMBL" id="MBB6112425.1"/>
    </source>
</evidence>
<dbReference type="PANTHER" id="PTHR32552:SF68">
    <property type="entry name" value="FERRICHROME OUTER MEMBRANE TRANSPORTER_PHAGE RECEPTOR"/>
    <property type="match status" value="1"/>
</dbReference>
<name>A0ABR6PTV4_9SPHI</name>
<dbReference type="InterPro" id="IPR039426">
    <property type="entry name" value="TonB-dep_rcpt-like"/>
</dbReference>
<feature type="domain" description="TonB-dependent receptor-like beta-barrel" evidence="13">
    <location>
        <begin position="422"/>
        <end position="851"/>
    </location>
</feature>
<dbReference type="InterPro" id="IPR000531">
    <property type="entry name" value="Beta-barrel_TonB"/>
</dbReference>
<evidence type="ECO:0000256" key="10">
    <source>
        <dbReference type="ARBA" id="ARBA00023136"/>
    </source>
</evidence>
<keyword evidence="8" id="KW-0406">Ion transport</keyword>
<keyword evidence="7" id="KW-0408">Iron</keyword>
<sequence>MKKTGPLRFSNPIYPLMKLPQFLSVFLCITLILMFGNLRAFAQSPLDKTITIKLNNVPLRQALDKITAATGVRFTYNESVAASNIKLTINAKEQSLKQVLDAALANYPYSYSQLDQDILIRYDATKLKKPVAEPAAKPAAEKFTISGTVTSKQSGETIIGASIRLVDGAQGTSTNGYGFYSITLPAGDHQLLISAIGQKSLIVPVSLTSDQRLNITMEDNAQELQTVTITATQKGARDLKSPQMGVEKLNIKEINDVPVLLGEHDVMKTIQLFPGIKSAGEGSGGFYVRGGATDQNLLMLDEATVYNAYHLLGFFSTFNSDAIKNVSIYKGDMPAQYGGRLSSVIDVKMNDGNNQKFGVSGGVGMIAARLNIEGPIQKGKSSFLISARRTYADAFLKLSKDTVVKNSKLYFYDINAKANLVLGDKDRIYISGYLGKDVLSANNVNGINWGNTTATLRWNHIFNNRFFSNTSFIYSNYDYEIKVKQDVNTYGITSRIKDWNFKEDMQYDIGSDHSLSFGVNSVYHTIKPGEISATGNSGFISQKLETRYAWDNAAYVSDTWKATDRFTLTYGLRVSAFSIIGPGTYYDVDADGGITGSKHYNSGQIVKTYLNLEPRVAAAFQLNDISSIKASYARNAQNLHLVSNSTAGSPTDKWIASTNLIKPELADQFSVGYYRDLAEHKYEFTFETYYKKLQNQLDYRNDANIFTNQPIETQLLYGKGRAYGAEFLLRKKTGRLTGWISYTLSKSERLIDGINNNQWYNARQDRTHDLAIVGIYKLNEKWTLSANFVLYTGDAVTYPSGKYLVDGATYYYYTNRNASRLPTYNRLDLGATKQLKKTKKYSSEINFSLYNAYGNRNAYRIYFRDNKTDPNKTEAVRTTLFTYVPSVTYNFKF</sequence>
<keyword evidence="4" id="KW-0410">Iron transport</keyword>
<dbReference type="Gene3D" id="2.40.170.20">
    <property type="entry name" value="TonB-dependent receptor, beta-barrel domain"/>
    <property type="match status" value="1"/>
</dbReference>
<dbReference type="Pfam" id="PF00593">
    <property type="entry name" value="TonB_dep_Rec_b-barrel"/>
    <property type="match status" value="1"/>
</dbReference>
<evidence type="ECO:0000256" key="3">
    <source>
        <dbReference type="ARBA" id="ARBA00022452"/>
    </source>
</evidence>
<dbReference type="InterPro" id="IPR037066">
    <property type="entry name" value="Plug_dom_sf"/>
</dbReference>
<comment type="caution">
    <text evidence="15">The sequence shown here is derived from an EMBL/GenBank/DDBJ whole genome shotgun (WGS) entry which is preliminary data.</text>
</comment>
<dbReference type="Gene3D" id="2.60.40.1120">
    <property type="entry name" value="Carboxypeptidase-like, regulatory domain"/>
    <property type="match status" value="1"/>
</dbReference>
<evidence type="ECO:0000256" key="8">
    <source>
        <dbReference type="ARBA" id="ARBA00023065"/>
    </source>
</evidence>
<evidence type="ECO:0000256" key="9">
    <source>
        <dbReference type="ARBA" id="ARBA00023077"/>
    </source>
</evidence>
<keyword evidence="5" id="KW-0812">Transmembrane</keyword>
<comment type="similarity">
    <text evidence="12">Belongs to the TonB-dependent receptor family.</text>
</comment>
<keyword evidence="3" id="KW-1134">Transmembrane beta strand</keyword>
<dbReference type="Pfam" id="PF07715">
    <property type="entry name" value="Plug"/>
    <property type="match status" value="1"/>
</dbReference>
<evidence type="ECO:0000256" key="6">
    <source>
        <dbReference type="ARBA" id="ARBA00022729"/>
    </source>
</evidence>
<dbReference type="InterPro" id="IPR008969">
    <property type="entry name" value="CarboxyPept-like_regulatory"/>
</dbReference>
<keyword evidence="2" id="KW-0813">Transport</keyword>
<dbReference type="Proteomes" id="UP000541583">
    <property type="component" value="Unassembled WGS sequence"/>
</dbReference>
<evidence type="ECO:0000256" key="1">
    <source>
        <dbReference type="ARBA" id="ARBA00004571"/>
    </source>
</evidence>
<dbReference type="PANTHER" id="PTHR32552">
    <property type="entry name" value="FERRICHROME IRON RECEPTOR-RELATED"/>
    <property type="match status" value="1"/>
</dbReference>
<dbReference type="Gene3D" id="2.170.130.10">
    <property type="entry name" value="TonB-dependent receptor, plug domain"/>
    <property type="match status" value="1"/>
</dbReference>
<organism evidence="15 16">
    <name type="scientific">Mucilaginibacter lappiensis</name>
    <dbReference type="NCBI Taxonomy" id="354630"/>
    <lineage>
        <taxon>Bacteria</taxon>
        <taxon>Pseudomonadati</taxon>
        <taxon>Bacteroidota</taxon>
        <taxon>Sphingobacteriia</taxon>
        <taxon>Sphingobacteriales</taxon>
        <taxon>Sphingobacteriaceae</taxon>
        <taxon>Mucilaginibacter</taxon>
    </lineage>
</organism>
<evidence type="ECO:0008006" key="17">
    <source>
        <dbReference type="Google" id="ProtNLM"/>
    </source>
</evidence>
<comment type="subcellular location">
    <subcellularLocation>
        <location evidence="1">Cell outer membrane</location>
        <topology evidence="1">Multi-pass membrane protein</topology>
    </subcellularLocation>
</comment>
<evidence type="ECO:0000259" key="14">
    <source>
        <dbReference type="Pfam" id="PF07715"/>
    </source>
</evidence>
<keyword evidence="9 12" id="KW-0798">TonB box</keyword>
<keyword evidence="6" id="KW-0732">Signal</keyword>
<dbReference type="Pfam" id="PF13715">
    <property type="entry name" value="CarbopepD_reg_2"/>
    <property type="match status" value="1"/>
</dbReference>
<dbReference type="EMBL" id="JACHCB010000018">
    <property type="protein sequence ID" value="MBB6112425.1"/>
    <property type="molecule type" value="Genomic_DNA"/>
</dbReference>
<evidence type="ECO:0000256" key="11">
    <source>
        <dbReference type="ARBA" id="ARBA00023237"/>
    </source>
</evidence>
<dbReference type="SUPFAM" id="SSF56935">
    <property type="entry name" value="Porins"/>
    <property type="match status" value="1"/>
</dbReference>
<dbReference type="InterPro" id="IPR036942">
    <property type="entry name" value="Beta-barrel_TonB_sf"/>
</dbReference>
<feature type="domain" description="TonB-dependent receptor plug" evidence="14">
    <location>
        <begin position="264"/>
        <end position="340"/>
    </location>
</feature>
<evidence type="ECO:0000256" key="4">
    <source>
        <dbReference type="ARBA" id="ARBA00022496"/>
    </source>
</evidence>